<keyword evidence="5" id="KW-1185">Reference proteome</keyword>
<gene>
    <name evidence="4" type="ORF">ACFP3V_24585</name>
</gene>
<keyword evidence="4" id="KW-0547">Nucleotide-binding</keyword>
<evidence type="ECO:0000256" key="1">
    <source>
        <dbReference type="ARBA" id="ARBA00022527"/>
    </source>
</evidence>
<comment type="caution">
    <text evidence="4">The sequence shown here is derived from an EMBL/GenBank/DDBJ whole genome shotgun (WGS) entry which is preliminary data.</text>
</comment>
<evidence type="ECO:0000313" key="5">
    <source>
        <dbReference type="Proteomes" id="UP001596174"/>
    </source>
</evidence>
<dbReference type="Pfam" id="PF13581">
    <property type="entry name" value="HATPase_c_2"/>
    <property type="match status" value="1"/>
</dbReference>
<proteinExistence type="predicted"/>
<evidence type="ECO:0000256" key="2">
    <source>
        <dbReference type="SAM" id="MobiDB-lite"/>
    </source>
</evidence>
<dbReference type="CDD" id="cd16936">
    <property type="entry name" value="HATPase_RsbW-like"/>
    <property type="match status" value="1"/>
</dbReference>
<dbReference type="SUPFAM" id="SSF55874">
    <property type="entry name" value="ATPase domain of HSP90 chaperone/DNA topoisomerase II/histidine kinase"/>
    <property type="match status" value="1"/>
</dbReference>
<protein>
    <submittedName>
        <fullName evidence="4">ATP-binding protein</fullName>
    </submittedName>
</protein>
<dbReference type="RefSeq" id="WP_380587461.1">
    <property type="nucleotide sequence ID" value="NZ_JBHSQJ010000117.1"/>
</dbReference>
<evidence type="ECO:0000259" key="3">
    <source>
        <dbReference type="Pfam" id="PF13581"/>
    </source>
</evidence>
<sequence length="166" mass="18095">MDIWWTLHLRREAASVPLARRILLGTMATAGVDPEVTHEVSIALSEACANAVEHAVPTGAEDDSFQVTATISGDRLRIEVNDSGTDWTSPDRPAPRPVRRRPRPVARIPSDAGRSLPDGGAESGRGLFLIRALTDHVQISNHPTTGSVVAFDKQLTYRRERELLSA</sequence>
<dbReference type="InterPro" id="IPR003594">
    <property type="entry name" value="HATPase_dom"/>
</dbReference>
<accession>A0ABW1GAK3</accession>
<dbReference type="EMBL" id="JBHSQJ010000117">
    <property type="protein sequence ID" value="MFC5910386.1"/>
    <property type="molecule type" value="Genomic_DNA"/>
</dbReference>
<feature type="domain" description="Histidine kinase/HSP90-like ATPase" evidence="3">
    <location>
        <begin position="12"/>
        <end position="149"/>
    </location>
</feature>
<dbReference type="PANTHER" id="PTHR35526">
    <property type="entry name" value="ANTI-SIGMA-F FACTOR RSBW-RELATED"/>
    <property type="match status" value="1"/>
</dbReference>
<dbReference type="InterPro" id="IPR050267">
    <property type="entry name" value="Anti-sigma-factor_SerPK"/>
</dbReference>
<dbReference type="PANTHER" id="PTHR35526:SF3">
    <property type="entry name" value="ANTI-SIGMA-F FACTOR RSBW"/>
    <property type="match status" value="1"/>
</dbReference>
<feature type="region of interest" description="Disordered" evidence="2">
    <location>
        <begin position="81"/>
        <end position="120"/>
    </location>
</feature>
<dbReference type="GO" id="GO:0005524">
    <property type="term" value="F:ATP binding"/>
    <property type="evidence" value="ECO:0007669"/>
    <property type="project" value="UniProtKB-KW"/>
</dbReference>
<organism evidence="4 5">
    <name type="scientific">Streptacidiphilus monticola</name>
    <dbReference type="NCBI Taxonomy" id="2161674"/>
    <lineage>
        <taxon>Bacteria</taxon>
        <taxon>Bacillati</taxon>
        <taxon>Actinomycetota</taxon>
        <taxon>Actinomycetes</taxon>
        <taxon>Kitasatosporales</taxon>
        <taxon>Streptomycetaceae</taxon>
        <taxon>Streptacidiphilus</taxon>
    </lineage>
</organism>
<keyword evidence="1" id="KW-0418">Kinase</keyword>
<dbReference type="Gene3D" id="3.30.565.10">
    <property type="entry name" value="Histidine kinase-like ATPase, C-terminal domain"/>
    <property type="match status" value="1"/>
</dbReference>
<evidence type="ECO:0000313" key="4">
    <source>
        <dbReference type="EMBL" id="MFC5910386.1"/>
    </source>
</evidence>
<dbReference type="InterPro" id="IPR036890">
    <property type="entry name" value="HATPase_C_sf"/>
</dbReference>
<keyword evidence="4" id="KW-0067">ATP-binding</keyword>
<dbReference type="Proteomes" id="UP001596174">
    <property type="component" value="Unassembled WGS sequence"/>
</dbReference>
<reference evidence="5" key="1">
    <citation type="journal article" date="2019" name="Int. J. Syst. Evol. Microbiol.">
        <title>The Global Catalogue of Microorganisms (GCM) 10K type strain sequencing project: providing services to taxonomists for standard genome sequencing and annotation.</title>
        <authorList>
            <consortium name="The Broad Institute Genomics Platform"/>
            <consortium name="The Broad Institute Genome Sequencing Center for Infectious Disease"/>
            <person name="Wu L."/>
            <person name="Ma J."/>
        </authorList>
    </citation>
    <scope>NUCLEOTIDE SEQUENCE [LARGE SCALE GENOMIC DNA]</scope>
    <source>
        <strain evidence="5">JCM 4816</strain>
    </source>
</reference>
<keyword evidence="1" id="KW-0723">Serine/threonine-protein kinase</keyword>
<keyword evidence="1" id="KW-0808">Transferase</keyword>
<name>A0ABW1GAK3_9ACTN</name>